<feature type="region of interest" description="Disordered" evidence="1">
    <location>
        <begin position="181"/>
        <end position="311"/>
    </location>
</feature>
<name>A0A2B7Y3J2_9EURO</name>
<dbReference type="PANTHER" id="PTHR28096:SF1">
    <property type="entry name" value="PROTEIN FAF1"/>
    <property type="match status" value="1"/>
</dbReference>
<feature type="compositionally biased region" description="Basic and acidic residues" evidence="1">
    <location>
        <begin position="117"/>
        <end position="126"/>
    </location>
</feature>
<dbReference type="PANTHER" id="PTHR28096">
    <property type="entry name" value="PROTEIN FAF1"/>
    <property type="match status" value="1"/>
</dbReference>
<reference evidence="2 3" key="1">
    <citation type="submission" date="2017-10" db="EMBL/GenBank/DDBJ databases">
        <title>Comparative genomics in systemic dimorphic fungi from Ajellomycetaceae.</title>
        <authorList>
            <person name="Munoz J.F."/>
            <person name="Mcewen J.G."/>
            <person name="Clay O.K."/>
            <person name="Cuomo C.A."/>
        </authorList>
    </citation>
    <scope>NUCLEOTIDE SEQUENCE [LARGE SCALE GENOMIC DNA]</scope>
    <source>
        <strain evidence="2 3">UAMH5409</strain>
    </source>
</reference>
<feature type="region of interest" description="Disordered" evidence="1">
    <location>
        <begin position="62"/>
        <end position="167"/>
    </location>
</feature>
<feature type="compositionally biased region" description="Polar residues" evidence="1">
    <location>
        <begin position="62"/>
        <end position="71"/>
    </location>
</feature>
<dbReference type="InterPro" id="IPR027973">
    <property type="entry name" value="FSAF1-like"/>
</dbReference>
<dbReference type="OrthoDB" id="5556956at2759"/>
<gene>
    <name evidence="2" type="ORF">AJ79_02155</name>
</gene>
<feature type="compositionally biased region" description="Basic and acidic residues" evidence="1">
    <location>
        <begin position="8"/>
        <end position="17"/>
    </location>
</feature>
<dbReference type="AlphaFoldDB" id="A0A2B7Y3J2"/>
<evidence type="ECO:0000313" key="3">
    <source>
        <dbReference type="Proteomes" id="UP000223968"/>
    </source>
</evidence>
<dbReference type="Pfam" id="PF15375">
    <property type="entry name" value="FSAF1"/>
    <property type="match status" value="1"/>
</dbReference>
<feature type="compositionally biased region" description="Basic and acidic residues" evidence="1">
    <location>
        <begin position="230"/>
        <end position="242"/>
    </location>
</feature>
<accession>A0A2B7Y3J2</accession>
<dbReference type="GO" id="GO:0005730">
    <property type="term" value="C:nucleolus"/>
    <property type="evidence" value="ECO:0007669"/>
    <property type="project" value="TreeGrafter"/>
</dbReference>
<feature type="region of interest" description="Disordered" evidence="1">
    <location>
        <begin position="1"/>
        <end position="39"/>
    </location>
</feature>
<dbReference type="GO" id="GO:0000462">
    <property type="term" value="P:maturation of SSU-rRNA from tricistronic rRNA transcript (SSU-rRNA, 5.8S rRNA, LSU-rRNA)"/>
    <property type="evidence" value="ECO:0007669"/>
    <property type="project" value="TreeGrafter"/>
</dbReference>
<evidence type="ECO:0000256" key="1">
    <source>
        <dbReference type="SAM" id="MobiDB-lite"/>
    </source>
</evidence>
<evidence type="ECO:0000313" key="2">
    <source>
        <dbReference type="EMBL" id="PGH15775.1"/>
    </source>
</evidence>
<proteinExistence type="predicted"/>
<comment type="caution">
    <text evidence="2">The sequence shown here is derived from an EMBL/GenBank/DDBJ whole genome shotgun (WGS) entry which is preliminary data.</text>
</comment>
<dbReference type="STRING" id="1447875.A0A2B7Y3J2"/>
<sequence>MIGKRKRDVAVVRRQARDEEEENSDRQSPSSSPVNDDVHDIMRKAFEARFGPVDEIVKPVFASQNKLGNPLSSEEEGEDDEFEGLSDEDDDSDGDGDDDDDDNQSAEVVEHTISWKSGKDEIDRQARKAFMNAKPPSSTDFSKKLKPTTKSTSNDSSEPTDAENLKNDLALQRLLKESHLLESADDLNPTGAKRHRAIDLRMQSAGATSSLFTQEKMPMSHRKGISSKASKREETRRREAKENGIILEKPAAKKKKGGAERRERGIGGPSVGKFAGGTLRLSKKDVSEIQGSRGRGMKGGRGKGRGRGGRK</sequence>
<organism evidence="2 3">
    <name type="scientific">Helicocarpus griseus UAMH5409</name>
    <dbReference type="NCBI Taxonomy" id="1447875"/>
    <lineage>
        <taxon>Eukaryota</taxon>
        <taxon>Fungi</taxon>
        <taxon>Dikarya</taxon>
        <taxon>Ascomycota</taxon>
        <taxon>Pezizomycotina</taxon>
        <taxon>Eurotiomycetes</taxon>
        <taxon>Eurotiomycetidae</taxon>
        <taxon>Onygenales</taxon>
        <taxon>Ajellomycetaceae</taxon>
        <taxon>Helicocarpus</taxon>
    </lineage>
</organism>
<feature type="compositionally biased region" description="Basic residues" evidence="1">
    <location>
        <begin position="295"/>
        <end position="311"/>
    </location>
</feature>
<dbReference type="Proteomes" id="UP000223968">
    <property type="component" value="Unassembled WGS sequence"/>
</dbReference>
<feature type="compositionally biased region" description="Acidic residues" evidence="1">
    <location>
        <begin position="73"/>
        <end position="104"/>
    </location>
</feature>
<keyword evidence="3" id="KW-1185">Reference proteome</keyword>
<evidence type="ECO:0008006" key="4">
    <source>
        <dbReference type="Google" id="ProtNLM"/>
    </source>
</evidence>
<protein>
    <recommendedName>
        <fullName evidence="4">Protein FAF1</fullName>
    </recommendedName>
</protein>
<dbReference type="InterPro" id="IPR053030">
    <property type="entry name" value="Ribosomal_biogenesis_FAF1-like"/>
</dbReference>
<dbReference type="EMBL" id="PDNB01000022">
    <property type="protein sequence ID" value="PGH15775.1"/>
    <property type="molecule type" value="Genomic_DNA"/>
</dbReference>